<gene>
    <name evidence="2" type="primary">LOC103643301</name>
</gene>
<reference evidence="3" key="1">
    <citation type="submission" date="2015-12" db="EMBL/GenBank/DDBJ databases">
        <title>Update maize B73 reference genome by single molecule sequencing technologies.</title>
        <authorList>
            <consortium name="Maize Genome Sequencing Project"/>
            <person name="Ware D."/>
        </authorList>
    </citation>
    <scope>NUCLEOTIDE SEQUENCE [LARGE SCALE GENOMIC DNA]</scope>
    <source>
        <strain evidence="3">cv. B73</strain>
    </source>
</reference>
<name>A0A804LWN3_MAIZE</name>
<reference evidence="2" key="3">
    <citation type="submission" date="2021-05" db="UniProtKB">
        <authorList>
            <consortium name="EnsemblPlants"/>
        </authorList>
    </citation>
    <scope>IDENTIFICATION</scope>
    <source>
        <strain evidence="2">cv. B73</strain>
    </source>
</reference>
<dbReference type="AlphaFoldDB" id="A0A804LWN3"/>
<feature type="region of interest" description="Disordered" evidence="1">
    <location>
        <begin position="71"/>
        <end position="100"/>
    </location>
</feature>
<dbReference type="EnsemblPlants" id="Zm00001eb041960_T001">
    <property type="protein sequence ID" value="Zm00001eb041960_P001"/>
    <property type="gene ID" value="Zm00001eb041960"/>
</dbReference>
<dbReference type="Gramene" id="Zm00001eb041960_T001">
    <property type="protein sequence ID" value="Zm00001eb041960_P001"/>
    <property type="gene ID" value="Zm00001eb041960"/>
</dbReference>
<proteinExistence type="predicted"/>
<evidence type="ECO:0000256" key="1">
    <source>
        <dbReference type="SAM" id="MobiDB-lite"/>
    </source>
</evidence>
<accession>A0A804LWN3</accession>
<organism evidence="2 3">
    <name type="scientific">Zea mays</name>
    <name type="common">Maize</name>
    <dbReference type="NCBI Taxonomy" id="4577"/>
    <lineage>
        <taxon>Eukaryota</taxon>
        <taxon>Viridiplantae</taxon>
        <taxon>Streptophyta</taxon>
        <taxon>Embryophyta</taxon>
        <taxon>Tracheophyta</taxon>
        <taxon>Spermatophyta</taxon>
        <taxon>Magnoliopsida</taxon>
        <taxon>Liliopsida</taxon>
        <taxon>Poales</taxon>
        <taxon>Poaceae</taxon>
        <taxon>PACMAD clade</taxon>
        <taxon>Panicoideae</taxon>
        <taxon>Andropogonodae</taxon>
        <taxon>Andropogoneae</taxon>
        <taxon>Tripsacinae</taxon>
        <taxon>Zea</taxon>
    </lineage>
</organism>
<sequence length="223" mass="24408">MGHPHISYSSHLQDLTSGDPFISMVDCAVDHIQYGGFSPCPFVPRSHGQRRGGAECVVDWRRLRCCRPRPGSPRIGARTSNGRASTMRIGAQRRPDAPRRRWRPLRRARRDRRAVGAAALREATGRGCSCSAAAAGCGSFFAGHPDSVSPLPALARTNGCTCGPVDGDSICPRTLVRTHHATNASTAHTFYCTRGSECLLSQHMARAGFRMYFYLHDCHSARM</sequence>
<protein>
    <submittedName>
        <fullName evidence="2">Uncharacterized protein</fullName>
    </submittedName>
</protein>
<reference evidence="2" key="2">
    <citation type="submission" date="2019-07" db="EMBL/GenBank/DDBJ databases">
        <authorList>
            <person name="Seetharam A."/>
            <person name="Woodhouse M."/>
            <person name="Cannon E."/>
        </authorList>
    </citation>
    <scope>NUCLEOTIDE SEQUENCE [LARGE SCALE GENOMIC DNA]</scope>
    <source>
        <strain evidence="2">cv. B73</strain>
    </source>
</reference>
<keyword evidence="3" id="KW-1185">Reference proteome</keyword>
<dbReference type="Proteomes" id="UP000007305">
    <property type="component" value="Chromosome 1"/>
</dbReference>
<evidence type="ECO:0000313" key="2">
    <source>
        <dbReference type="EnsemblPlants" id="Zm00001eb041960_P001"/>
    </source>
</evidence>
<dbReference type="InParanoid" id="A0A804LWN3"/>
<evidence type="ECO:0000313" key="3">
    <source>
        <dbReference type="Proteomes" id="UP000007305"/>
    </source>
</evidence>